<evidence type="ECO:0000313" key="2">
    <source>
        <dbReference type="Proteomes" id="UP000214588"/>
    </source>
</evidence>
<comment type="caution">
    <text evidence="1">The sequence shown here is derived from an EMBL/GenBank/DDBJ whole genome shotgun (WGS) entry which is preliminary data.</text>
</comment>
<dbReference type="EMBL" id="NIQC01000001">
    <property type="protein sequence ID" value="OWZ84907.1"/>
    <property type="molecule type" value="Genomic_DNA"/>
</dbReference>
<organism evidence="1 2">
    <name type="scientific">Natranaerobius trueperi</name>
    <dbReference type="NCBI Taxonomy" id="759412"/>
    <lineage>
        <taxon>Bacteria</taxon>
        <taxon>Bacillati</taxon>
        <taxon>Bacillota</taxon>
        <taxon>Clostridia</taxon>
        <taxon>Natranaerobiales</taxon>
        <taxon>Natranaerobiaceae</taxon>
        <taxon>Natranaerobius</taxon>
    </lineage>
</organism>
<gene>
    <name evidence="1" type="ORF">CDO51_00435</name>
</gene>
<dbReference type="Proteomes" id="UP000214588">
    <property type="component" value="Unassembled WGS sequence"/>
</dbReference>
<keyword evidence="2" id="KW-1185">Reference proteome</keyword>
<proteinExistence type="predicted"/>
<evidence type="ECO:0008006" key="3">
    <source>
        <dbReference type="Google" id="ProtNLM"/>
    </source>
</evidence>
<dbReference type="RefSeq" id="WP_089022331.1">
    <property type="nucleotide sequence ID" value="NZ_NIQC01000001.1"/>
</dbReference>
<protein>
    <recommendedName>
        <fullName evidence="3">Transposase</fullName>
    </recommendedName>
</protein>
<reference evidence="1 2" key="1">
    <citation type="submission" date="2017-06" db="EMBL/GenBank/DDBJ databases">
        <title>Draft Genome Sequence of Natranaerobius trueperi halophilic, alkalithermophilic bacteria from soda lakes.</title>
        <authorList>
            <person name="Zhao B."/>
        </authorList>
    </citation>
    <scope>NUCLEOTIDE SEQUENCE [LARGE SCALE GENOMIC DNA]</scope>
    <source>
        <strain evidence="1 2">DSM 18760</strain>
    </source>
</reference>
<name>A0A226C3A9_9FIRM</name>
<dbReference type="AlphaFoldDB" id="A0A226C3A9"/>
<evidence type="ECO:0000313" key="1">
    <source>
        <dbReference type="EMBL" id="OWZ84907.1"/>
    </source>
</evidence>
<accession>A0A226C3A9</accession>
<dbReference type="OrthoDB" id="4278026at2"/>
<sequence>MPTKNQEKHLTNISKEYIKTINTLVSKMVQEEQALKLSSKDVQASMPSAVKNQSIREAKSVYRRSKKIKRVPVLKKPVCIWNNQNYRIKENTIEFPCTSMENQNGLL</sequence>